<evidence type="ECO:0000259" key="4">
    <source>
        <dbReference type="SMART" id="SM00134"/>
    </source>
</evidence>
<dbReference type="Gene3D" id="2.10.60.10">
    <property type="entry name" value="CD59"/>
    <property type="match status" value="2"/>
</dbReference>
<dbReference type="GO" id="GO:0005576">
    <property type="term" value="C:extracellular region"/>
    <property type="evidence" value="ECO:0007669"/>
    <property type="project" value="UniProtKB-SubCell"/>
</dbReference>
<feature type="domain" description="UPAR/Ly6" evidence="4">
    <location>
        <begin position="21"/>
        <end position="107"/>
    </location>
</feature>
<gene>
    <name evidence="5" type="ORF">AAFF_G00126120</name>
</gene>
<dbReference type="EMBL" id="JAINUG010000189">
    <property type="protein sequence ID" value="KAJ8388856.1"/>
    <property type="molecule type" value="Genomic_DNA"/>
</dbReference>
<name>A0AAD7W9G3_9TELE</name>
<feature type="chain" id="PRO_5041980748" description="UPAR/Ly6 domain-containing protein" evidence="3">
    <location>
        <begin position="21"/>
        <end position="211"/>
    </location>
</feature>
<keyword evidence="2" id="KW-0964">Secreted</keyword>
<proteinExistence type="predicted"/>
<dbReference type="Pfam" id="PF00021">
    <property type="entry name" value="UPAR_LY6"/>
    <property type="match status" value="2"/>
</dbReference>
<keyword evidence="3" id="KW-0732">Signal</keyword>
<dbReference type="InterPro" id="IPR050918">
    <property type="entry name" value="CNF-like_PLA2_Inhibitor"/>
</dbReference>
<keyword evidence="6" id="KW-1185">Reference proteome</keyword>
<dbReference type="InterPro" id="IPR045860">
    <property type="entry name" value="Snake_toxin-like_sf"/>
</dbReference>
<dbReference type="AlphaFoldDB" id="A0AAD7W9G3"/>
<evidence type="ECO:0000313" key="6">
    <source>
        <dbReference type="Proteomes" id="UP001221898"/>
    </source>
</evidence>
<sequence length="211" mass="22168">MMKLLIKLSLACALFSRAYPLDCFTCASIGAVSCLPSTNQTCATNQTCISGTAVNFLGSTSTQSSFKACATPDRCNSGSFSFGSARVTVNTECCDTDLCNNQSIPVLAENLPNGRQCFTCEPGNCTGTHEPLACRGPEDRCFTFPFTIGNVTSTLKGCASQSLCSVAMILNTPALGLDIVCCEGNLCNNALHVRQSVLLLLGSLASIVLFN</sequence>
<feature type="signal peptide" evidence="3">
    <location>
        <begin position="1"/>
        <end position="20"/>
    </location>
</feature>
<organism evidence="5 6">
    <name type="scientific">Aldrovandia affinis</name>
    <dbReference type="NCBI Taxonomy" id="143900"/>
    <lineage>
        <taxon>Eukaryota</taxon>
        <taxon>Metazoa</taxon>
        <taxon>Chordata</taxon>
        <taxon>Craniata</taxon>
        <taxon>Vertebrata</taxon>
        <taxon>Euteleostomi</taxon>
        <taxon>Actinopterygii</taxon>
        <taxon>Neopterygii</taxon>
        <taxon>Teleostei</taxon>
        <taxon>Notacanthiformes</taxon>
        <taxon>Halosauridae</taxon>
        <taxon>Aldrovandia</taxon>
    </lineage>
</organism>
<comment type="caution">
    <text evidence="5">The sequence shown here is derived from an EMBL/GenBank/DDBJ whole genome shotgun (WGS) entry which is preliminary data.</text>
</comment>
<evidence type="ECO:0000256" key="2">
    <source>
        <dbReference type="ARBA" id="ARBA00022525"/>
    </source>
</evidence>
<dbReference type="InterPro" id="IPR016054">
    <property type="entry name" value="LY6_UPA_recep-like"/>
</dbReference>
<comment type="subcellular location">
    <subcellularLocation>
        <location evidence="1">Secreted</location>
    </subcellularLocation>
</comment>
<dbReference type="PANTHER" id="PTHR20914:SF9">
    <property type="entry name" value="COILED, ISOFORM A"/>
    <property type="match status" value="1"/>
</dbReference>
<protein>
    <recommendedName>
        <fullName evidence="4">UPAR/Ly6 domain-containing protein</fullName>
    </recommendedName>
</protein>
<dbReference type="PANTHER" id="PTHR20914">
    <property type="entry name" value="LY6/PLAUR DOMAIN-CONTAINING PROTEIN 8"/>
    <property type="match status" value="1"/>
</dbReference>
<dbReference type="SUPFAM" id="SSF57302">
    <property type="entry name" value="Snake toxin-like"/>
    <property type="match status" value="2"/>
</dbReference>
<evidence type="ECO:0000313" key="5">
    <source>
        <dbReference type="EMBL" id="KAJ8388856.1"/>
    </source>
</evidence>
<dbReference type="Proteomes" id="UP001221898">
    <property type="component" value="Unassembled WGS sequence"/>
</dbReference>
<feature type="domain" description="UPAR/Ly6" evidence="4">
    <location>
        <begin position="115"/>
        <end position="201"/>
    </location>
</feature>
<reference evidence="5" key="1">
    <citation type="journal article" date="2023" name="Science">
        <title>Genome structures resolve the early diversification of teleost fishes.</title>
        <authorList>
            <person name="Parey E."/>
            <person name="Louis A."/>
            <person name="Montfort J."/>
            <person name="Bouchez O."/>
            <person name="Roques C."/>
            <person name="Iampietro C."/>
            <person name="Lluch J."/>
            <person name="Castinel A."/>
            <person name="Donnadieu C."/>
            <person name="Desvignes T."/>
            <person name="Floi Bucao C."/>
            <person name="Jouanno E."/>
            <person name="Wen M."/>
            <person name="Mejri S."/>
            <person name="Dirks R."/>
            <person name="Jansen H."/>
            <person name="Henkel C."/>
            <person name="Chen W.J."/>
            <person name="Zahm M."/>
            <person name="Cabau C."/>
            <person name="Klopp C."/>
            <person name="Thompson A.W."/>
            <person name="Robinson-Rechavi M."/>
            <person name="Braasch I."/>
            <person name="Lecointre G."/>
            <person name="Bobe J."/>
            <person name="Postlethwait J.H."/>
            <person name="Berthelot C."/>
            <person name="Roest Crollius H."/>
            <person name="Guiguen Y."/>
        </authorList>
    </citation>
    <scope>NUCLEOTIDE SEQUENCE</scope>
    <source>
        <strain evidence="5">NC1722</strain>
    </source>
</reference>
<evidence type="ECO:0000256" key="3">
    <source>
        <dbReference type="SAM" id="SignalP"/>
    </source>
</evidence>
<dbReference type="PROSITE" id="PS51257">
    <property type="entry name" value="PROKAR_LIPOPROTEIN"/>
    <property type="match status" value="1"/>
</dbReference>
<evidence type="ECO:0000256" key="1">
    <source>
        <dbReference type="ARBA" id="ARBA00004613"/>
    </source>
</evidence>
<accession>A0AAD7W9G3</accession>
<dbReference type="SMART" id="SM00134">
    <property type="entry name" value="LU"/>
    <property type="match status" value="2"/>
</dbReference>